<comment type="caution">
    <text evidence="9">The sequence shown here is derived from an EMBL/GenBank/DDBJ whole genome shotgun (WGS) entry which is preliminary data.</text>
</comment>
<dbReference type="AlphaFoldDB" id="A0A9P1GEF1"/>
<keyword evidence="6" id="KW-0732">Signal</keyword>
<keyword evidence="2" id="KW-0378">Hydrolase</keyword>
<reference evidence="9" key="1">
    <citation type="submission" date="2022-10" db="EMBL/GenBank/DDBJ databases">
        <authorList>
            <person name="Chen Y."/>
            <person name="Dougan E. K."/>
            <person name="Chan C."/>
            <person name="Rhodes N."/>
            <person name="Thang M."/>
        </authorList>
    </citation>
    <scope>NUCLEOTIDE SEQUENCE</scope>
</reference>
<evidence type="ECO:0000256" key="1">
    <source>
        <dbReference type="ARBA" id="ARBA00022741"/>
    </source>
</evidence>
<reference evidence="10 11" key="2">
    <citation type="submission" date="2024-05" db="EMBL/GenBank/DDBJ databases">
        <authorList>
            <person name="Chen Y."/>
            <person name="Shah S."/>
            <person name="Dougan E. K."/>
            <person name="Thang M."/>
            <person name="Chan C."/>
        </authorList>
    </citation>
    <scope>NUCLEOTIDE SEQUENCE [LARGE SCALE GENOMIC DNA]</scope>
</reference>
<dbReference type="SMART" id="SM00487">
    <property type="entry name" value="DEXDc"/>
    <property type="match status" value="1"/>
</dbReference>
<protein>
    <submittedName>
        <fullName evidence="10">ATP-dependent RNA helicase DBP5</fullName>
    </submittedName>
</protein>
<dbReference type="EMBL" id="CAMXCT030004702">
    <property type="protein sequence ID" value="CAL4797345.1"/>
    <property type="molecule type" value="Genomic_DNA"/>
</dbReference>
<accession>A0A9P1GEF1</accession>
<name>A0A9P1GEF1_9DINO</name>
<dbReference type="GO" id="GO:0003724">
    <property type="term" value="F:RNA helicase activity"/>
    <property type="evidence" value="ECO:0007669"/>
    <property type="project" value="InterPro"/>
</dbReference>
<feature type="signal peptide" evidence="6">
    <location>
        <begin position="1"/>
        <end position="19"/>
    </location>
</feature>
<evidence type="ECO:0000313" key="11">
    <source>
        <dbReference type="Proteomes" id="UP001152797"/>
    </source>
</evidence>
<evidence type="ECO:0000256" key="2">
    <source>
        <dbReference type="ARBA" id="ARBA00022801"/>
    </source>
</evidence>
<evidence type="ECO:0000256" key="4">
    <source>
        <dbReference type="ARBA" id="ARBA00022840"/>
    </source>
</evidence>
<dbReference type="PROSITE" id="PS51195">
    <property type="entry name" value="Q_MOTIF"/>
    <property type="match status" value="1"/>
</dbReference>
<dbReference type="SUPFAM" id="SSF52540">
    <property type="entry name" value="P-loop containing nucleoside triphosphate hydrolases"/>
    <property type="match status" value="1"/>
</dbReference>
<dbReference type="EMBL" id="CAMXCT010004702">
    <property type="protein sequence ID" value="CAI4010033.1"/>
    <property type="molecule type" value="Genomic_DNA"/>
</dbReference>
<feature type="chain" id="PRO_5043272700" evidence="6">
    <location>
        <begin position="20"/>
        <end position="496"/>
    </location>
</feature>
<dbReference type="GO" id="GO:0005524">
    <property type="term" value="F:ATP binding"/>
    <property type="evidence" value="ECO:0007669"/>
    <property type="project" value="UniProtKB-KW"/>
</dbReference>
<organism evidence="9">
    <name type="scientific">Cladocopium goreaui</name>
    <dbReference type="NCBI Taxonomy" id="2562237"/>
    <lineage>
        <taxon>Eukaryota</taxon>
        <taxon>Sar</taxon>
        <taxon>Alveolata</taxon>
        <taxon>Dinophyceae</taxon>
        <taxon>Suessiales</taxon>
        <taxon>Symbiodiniaceae</taxon>
        <taxon>Cladocopium</taxon>
    </lineage>
</organism>
<dbReference type="Proteomes" id="UP001152797">
    <property type="component" value="Unassembled WGS sequence"/>
</dbReference>
<evidence type="ECO:0000259" key="7">
    <source>
        <dbReference type="PROSITE" id="PS51192"/>
    </source>
</evidence>
<dbReference type="InterPro" id="IPR014014">
    <property type="entry name" value="RNA_helicase_DEAD_Q_motif"/>
</dbReference>
<dbReference type="InterPro" id="IPR014001">
    <property type="entry name" value="Helicase_ATP-bd"/>
</dbReference>
<sequence length="496" mass="54165">MSMSMKLLLLPITASAGAGLGFLPSGKERNLQQVAELPRECRRACPAIETYMADLTTLLSDERNYVARQTGQLDLWCKHRGAVTCGFESTECSSLVRGSWYHMNGLLMCACDACSHFIEANGVLLNGTMQYSLGEENLCSMVTTLRCIQRDQRCTSLFADGSPVKFLLDSNGLSATSNPTAECDCKASGYGTSFASEANASTCDDAESQSGAVDFYINLFPLFTDFGFSEKLLNGIYEMGFVKPSKVQEAALPIIAGSPGRPGQSLMAQAQNGSGKTAAFSLAVLSSIELEYLQPQAMVISPTRELAKQNQSVINELGKYLEVKTQLVCPGNDEDRCPRDPKAHILIGTPGKLSDLAKKKIINCWYVRTLVLDEADVMLSEENQMGSQIATIKQQLQDDLQVLFFSATFPDDVRHFGHGLIPNSKGIKVSKKDLTVSSVLQVYMNCATEEEKFNQLCNLYACLNVSQSIIFVNRRDKACGWQTGADWASFCVGLKS</sequence>
<proteinExistence type="predicted"/>
<dbReference type="OrthoDB" id="10265785at2759"/>
<keyword evidence="1" id="KW-0547">Nucleotide-binding</keyword>
<dbReference type="Gene3D" id="3.40.50.300">
    <property type="entry name" value="P-loop containing nucleotide triphosphate hydrolases"/>
    <property type="match status" value="2"/>
</dbReference>
<evidence type="ECO:0000313" key="9">
    <source>
        <dbReference type="EMBL" id="CAI4010033.1"/>
    </source>
</evidence>
<dbReference type="PANTHER" id="PTHR47960">
    <property type="entry name" value="DEAD-BOX ATP-DEPENDENT RNA HELICASE 50"/>
    <property type="match status" value="1"/>
</dbReference>
<evidence type="ECO:0000259" key="8">
    <source>
        <dbReference type="PROSITE" id="PS51195"/>
    </source>
</evidence>
<dbReference type="PROSITE" id="PS51192">
    <property type="entry name" value="HELICASE_ATP_BIND_1"/>
    <property type="match status" value="1"/>
</dbReference>
<dbReference type="Pfam" id="PF00270">
    <property type="entry name" value="DEAD"/>
    <property type="match status" value="1"/>
</dbReference>
<feature type="domain" description="Helicase ATP-binding" evidence="7">
    <location>
        <begin position="257"/>
        <end position="427"/>
    </location>
</feature>
<dbReference type="EMBL" id="CAMXCT020004702">
    <property type="protein sequence ID" value="CAL1163408.1"/>
    <property type="molecule type" value="Genomic_DNA"/>
</dbReference>
<dbReference type="InterPro" id="IPR011545">
    <property type="entry name" value="DEAD/DEAH_box_helicase_dom"/>
</dbReference>
<evidence type="ECO:0000313" key="10">
    <source>
        <dbReference type="EMBL" id="CAL4797345.1"/>
    </source>
</evidence>
<feature type="short sequence motif" description="Q motif" evidence="5">
    <location>
        <begin position="221"/>
        <end position="249"/>
    </location>
</feature>
<dbReference type="GO" id="GO:0016787">
    <property type="term" value="F:hydrolase activity"/>
    <property type="evidence" value="ECO:0007669"/>
    <property type="project" value="UniProtKB-KW"/>
</dbReference>
<evidence type="ECO:0000256" key="5">
    <source>
        <dbReference type="PROSITE-ProRule" id="PRU00552"/>
    </source>
</evidence>
<gene>
    <name evidence="9" type="ORF">C1SCF055_LOCUS35350</name>
</gene>
<feature type="domain" description="DEAD-box RNA helicase Q" evidence="8">
    <location>
        <begin position="221"/>
        <end position="249"/>
    </location>
</feature>
<dbReference type="GO" id="GO:0003676">
    <property type="term" value="F:nucleic acid binding"/>
    <property type="evidence" value="ECO:0007669"/>
    <property type="project" value="InterPro"/>
</dbReference>
<keyword evidence="4" id="KW-0067">ATP-binding</keyword>
<keyword evidence="3 10" id="KW-0347">Helicase</keyword>
<evidence type="ECO:0000256" key="3">
    <source>
        <dbReference type="ARBA" id="ARBA00022806"/>
    </source>
</evidence>
<keyword evidence="11" id="KW-1185">Reference proteome</keyword>
<evidence type="ECO:0000256" key="6">
    <source>
        <dbReference type="SAM" id="SignalP"/>
    </source>
</evidence>
<dbReference type="InterPro" id="IPR027417">
    <property type="entry name" value="P-loop_NTPase"/>
</dbReference>